<keyword evidence="2" id="KW-0472">Membrane</keyword>
<feature type="transmembrane region" description="Helical" evidence="2">
    <location>
        <begin position="184"/>
        <end position="208"/>
    </location>
</feature>
<feature type="compositionally biased region" description="Polar residues" evidence="1">
    <location>
        <begin position="1"/>
        <end position="12"/>
    </location>
</feature>
<sequence length="347" mass="38775">MDTMRDTQQAQPLISGGENRPDLPQAAPAADPNQPATVGLQPTTPYAAPYPYPVQQPPATVLPPPLRKTFAPLRIIQLLATLVTFGFQFAYGPIDEVNSTLGWAFWAQCSTIVITTHILFFDYHNNYRTWVQGQFSQTLDWLPYVYDFVYLGSWCALLYYDGRSIRSFIDFIIKYGSSYLIQRYFYFVIVQTVADFIVAVLFLTALLVRMCKRDRALPQTPAPLPMTQAPMYNYMPAPGTIPMPMQYAPQYAPQYQYAPMNPAAAPGSPGAWTPGAQQQQQQYYVPYYPQMQGMSPLQQQGIPPPQQQQPQQQQQQQTGTPAATQATQRALPALPTISPNPNSGSGA</sequence>
<proteinExistence type="predicted"/>
<dbReference type="AlphaFoldDB" id="A0A139AAM2"/>
<feature type="region of interest" description="Disordered" evidence="1">
    <location>
        <begin position="294"/>
        <end position="347"/>
    </location>
</feature>
<feature type="transmembrane region" description="Helical" evidence="2">
    <location>
        <begin position="73"/>
        <end position="91"/>
    </location>
</feature>
<evidence type="ECO:0000313" key="3">
    <source>
        <dbReference type="EMBL" id="KXS13790.1"/>
    </source>
</evidence>
<keyword evidence="2" id="KW-0812">Transmembrane</keyword>
<keyword evidence="2" id="KW-1133">Transmembrane helix</keyword>
<protein>
    <submittedName>
        <fullName evidence="3">Uncharacterized protein</fullName>
    </submittedName>
</protein>
<feature type="region of interest" description="Disordered" evidence="1">
    <location>
        <begin position="1"/>
        <end position="40"/>
    </location>
</feature>
<feature type="compositionally biased region" description="Low complexity" evidence="1">
    <location>
        <begin position="22"/>
        <end position="40"/>
    </location>
</feature>
<accession>A0A139AAM2</accession>
<evidence type="ECO:0000256" key="2">
    <source>
        <dbReference type="SAM" id="Phobius"/>
    </source>
</evidence>
<gene>
    <name evidence="3" type="ORF">M427DRAFT_58380</name>
</gene>
<dbReference type="Proteomes" id="UP000070544">
    <property type="component" value="Unassembled WGS sequence"/>
</dbReference>
<evidence type="ECO:0000256" key="1">
    <source>
        <dbReference type="SAM" id="MobiDB-lite"/>
    </source>
</evidence>
<keyword evidence="4" id="KW-1185">Reference proteome</keyword>
<reference evidence="3 4" key="1">
    <citation type="journal article" date="2015" name="Genome Biol. Evol.">
        <title>Phylogenomic analyses indicate that early fungi evolved digesting cell walls of algal ancestors of land plants.</title>
        <authorList>
            <person name="Chang Y."/>
            <person name="Wang S."/>
            <person name="Sekimoto S."/>
            <person name="Aerts A.L."/>
            <person name="Choi C."/>
            <person name="Clum A."/>
            <person name="LaButti K.M."/>
            <person name="Lindquist E.A."/>
            <person name="Yee Ngan C."/>
            <person name="Ohm R.A."/>
            <person name="Salamov A.A."/>
            <person name="Grigoriev I.V."/>
            <person name="Spatafora J.W."/>
            <person name="Berbee M.L."/>
        </authorList>
    </citation>
    <scope>NUCLEOTIDE SEQUENCE [LARGE SCALE GENOMIC DNA]</scope>
    <source>
        <strain evidence="3 4">JEL478</strain>
    </source>
</reference>
<name>A0A139AAM2_GONPJ</name>
<feature type="compositionally biased region" description="Low complexity" evidence="1">
    <location>
        <begin position="308"/>
        <end position="328"/>
    </location>
</feature>
<organism evidence="3 4">
    <name type="scientific">Gonapodya prolifera (strain JEL478)</name>
    <name type="common">Monoblepharis prolifera</name>
    <dbReference type="NCBI Taxonomy" id="1344416"/>
    <lineage>
        <taxon>Eukaryota</taxon>
        <taxon>Fungi</taxon>
        <taxon>Fungi incertae sedis</taxon>
        <taxon>Chytridiomycota</taxon>
        <taxon>Chytridiomycota incertae sedis</taxon>
        <taxon>Monoblepharidomycetes</taxon>
        <taxon>Monoblepharidales</taxon>
        <taxon>Gonapodyaceae</taxon>
        <taxon>Gonapodya</taxon>
    </lineage>
</organism>
<feature type="transmembrane region" description="Helical" evidence="2">
    <location>
        <begin position="103"/>
        <end position="121"/>
    </location>
</feature>
<feature type="compositionally biased region" description="Polar residues" evidence="1">
    <location>
        <begin position="337"/>
        <end position="347"/>
    </location>
</feature>
<dbReference type="EMBL" id="KQ965775">
    <property type="protein sequence ID" value="KXS13790.1"/>
    <property type="molecule type" value="Genomic_DNA"/>
</dbReference>
<feature type="transmembrane region" description="Helical" evidence="2">
    <location>
        <begin position="141"/>
        <end position="160"/>
    </location>
</feature>
<evidence type="ECO:0000313" key="4">
    <source>
        <dbReference type="Proteomes" id="UP000070544"/>
    </source>
</evidence>